<evidence type="ECO:0000256" key="1">
    <source>
        <dbReference type="ARBA" id="ARBA00022630"/>
    </source>
</evidence>
<comment type="caution">
    <text evidence="5">The sequence shown here is derived from an EMBL/GenBank/DDBJ whole genome shotgun (WGS) entry which is preliminary data.</text>
</comment>
<keyword evidence="6" id="KW-1185">Reference proteome</keyword>
<dbReference type="RefSeq" id="WP_167926550.1">
    <property type="nucleotide sequence ID" value="NZ_JAATVY010000012.1"/>
</dbReference>
<gene>
    <name evidence="5" type="ORF">HC031_18285</name>
</gene>
<proteinExistence type="predicted"/>
<dbReference type="EMBL" id="JAATVY010000012">
    <property type="protein sequence ID" value="NJC71653.1"/>
    <property type="molecule type" value="Genomic_DNA"/>
</dbReference>
<accession>A0ABX0Y010</accession>
<dbReference type="SUPFAM" id="SSF51905">
    <property type="entry name" value="FAD/NAD(P)-binding domain"/>
    <property type="match status" value="1"/>
</dbReference>
<evidence type="ECO:0000259" key="4">
    <source>
        <dbReference type="Pfam" id="PF07992"/>
    </source>
</evidence>
<organism evidence="5 6">
    <name type="scientific">Planosporangium thailandense</name>
    <dbReference type="NCBI Taxonomy" id="765197"/>
    <lineage>
        <taxon>Bacteria</taxon>
        <taxon>Bacillati</taxon>
        <taxon>Actinomycetota</taxon>
        <taxon>Actinomycetes</taxon>
        <taxon>Micromonosporales</taxon>
        <taxon>Micromonosporaceae</taxon>
        <taxon>Planosporangium</taxon>
    </lineage>
</organism>
<dbReference type="InterPro" id="IPR036188">
    <property type="entry name" value="FAD/NAD-bd_sf"/>
</dbReference>
<name>A0ABX0Y010_9ACTN</name>
<dbReference type="Pfam" id="PF07992">
    <property type="entry name" value="Pyr_redox_2"/>
    <property type="match status" value="1"/>
</dbReference>
<dbReference type="PRINTS" id="PR00368">
    <property type="entry name" value="FADPNR"/>
</dbReference>
<comment type="catalytic activity">
    <reaction evidence="3">
        <text>[thioredoxin]-dithiol + NADP(+) = [thioredoxin]-disulfide + NADPH + H(+)</text>
        <dbReference type="Rhea" id="RHEA:20345"/>
        <dbReference type="Rhea" id="RHEA-COMP:10698"/>
        <dbReference type="Rhea" id="RHEA-COMP:10700"/>
        <dbReference type="ChEBI" id="CHEBI:15378"/>
        <dbReference type="ChEBI" id="CHEBI:29950"/>
        <dbReference type="ChEBI" id="CHEBI:50058"/>
        <dbReference type="ChEBI" id="CHEBI:57783"/>
        <dbReference type="ChEBI" id="CHEBI:58349"/>
        <dbReference type="EC" id="1.8.1.9"/>
    </reaction>
</comment>
<dbReference type="PANTHER" id="PTHR48105">
    <property type="entry name" value="THIOREDOXIN REDUCTASE 1-RELATED-RELATED"/>
    <property type="match status" value="1"/>
</dbReference>
<evidence type="ECO:0000313" key="6">
    <source>
        <dbReference type="Proteomes" id="UP000722989"/>
    </source>
</evidence>
<evidence type="ECO:0000256" key="3">
    <source>
        <dbReference type="ARBA" id="ARBA00048132"/>
    </source>
</evidence>
<dbReference type="Proteomes" id="UP000722989">
    <property type="component" value="Unassembled WGS sequence"/>
</dbReference>
<evidence type="ECO:0000256" key="2">
    <source>
        <dbReference type="ARBA" id="ARBA00023002"/>
    </source>
</evidence>
<dbReference type="InterPro" id="IPR023753">
    <property type="entry name" value="FAD/NAD-binding_dom"/>
</dbReference>
<feature type="domain" description="FAD/NAD(P)-binding" evidence="4">
    <location>
        <begin position="9"/>
        <end position="123"/>
    </location>
</feature>
<evidence type="ECO:0000313" key="5">
    <source>
        <dbReference type="EMBL" id="NJC71653.1"/>
    </source>
</evidence>
<dbReference type="Gene3D" id="3.50.50.60">
    <property type="entry name" value="FAD/NAD(P)-binding domain"/>
    <property type="match status" value="3"/>
</dbReference>
<sequence>MDDSARETDLIIVGGGPAGCAAAVMASSLGMRCVLLEPAALCGKLRYIRSMTNVVGGFGSGADLAARITADVSRATHCDVRLGRAATAVRAAGDHVVVAVDDGGSYRAPYAVVATGVRPQTTAEADWIVQDSDVRAEALWEAAPADLAGAQLLVLGVDRPLGTLLRSHPDTDLRLVALYPPADQYKADEVRADPRVGLLPTAHLELRHGTDGMLRLRAIDDAGEERLFAVDHLYLNLGSRPVVPGGDLRTDASGYCPPALQPPRILVAGDLRGARYQRIMTAFGSGAEAALTAYYAAHALL</sequence>
<reference evidence="5 6" key="1">
    <citation type="submission" date="2020-03" db="EMBL/GenBank/DDBJ databases">
        <title>WGS of the type strain of Planosporangium spp.</title>
        <authorList>
            <person name="Thawai C."/>
        </authorList>
    </citation>
    <scope>NUCLEOTIDE SEQUENCE [LARGE SCALE GENOMIC DNA]</scope>
    <source>
        <strain evidence="5 6">TBRC 5610</strain>
    </source>
</reference>
<dbReference type="InterPro" id="IPR050097">
    <property type="entry name" value="Ferredoxin-NADP_redctase_2"/>
</dbReference>
<dbReference type="PRINTS" id="PR00469">
    <property type="entry name" value="PNDRDTASEII"/>
</dbReference>
<protein>
    <submittedName>
        <fullName evidence="5">FAD-dependent oxidoreductase</fullName>
    </submittedName>
</protein>
<keyword evidence="1" id="KW-0285">Flavoprotein</keyword>
<keyword evidence="2" id="KW-0560">Oxidoreductase</keyword>